<sequence>MHISEYDYLFKLLLIGDFGVGKGQPLTPGPDDCDVEMKRSHVGSINGNSRRVSPQSGSSTLSCPFPPLAYPLPASTNVALIRDASA</sequence>
<dbReference type="Proteomes" id="UP000814176">
    <property type="component" value="Unassembled WGS sequence"/>
</dbReference>
<proteinExistence type="predicted"/>
<reference evidence="1 2" key="1">
    <citation type="journal article" date="2021" name="Environ. Microbiol.">
        <title>Gene family expansions and transcriptome signatures uncover fungal adaptations to wood decay.</title>
        <authorList>
            <person name="Hage H."/>
            <person name="Miyauchi S."/>
            <person name="Viragh M."/>
            <person name="Drula E."/>
            <person name="Min B."/>
            <person name="Chaduli D."/>
            <person name="Navarro D."/>
            <person name="Favel A."/>
            <person name="Norest M."/>
            <person name="Lesage-Meessen L."/>
            <person name="Balint B."/>
            <person name="Merenyi Z."/>
            <person name="de Eugenio L."/>
            <person name="Morin E."/>
            <person name="Martinez A.T."/>
            <person name="Baldrian P."/>
            <person name="Stursova M."/>
            <person name="Martinez M.J."/>
            <person name="Novotny C."/>
            <person name="Magnuson J.K."/>
            <person name="Spatafora J.W."/>
            <person name="Maurice S."/>
            <person name="Pangilinan J."/>
            <person name="Andreopoulos W."/>
            <person name="LaButti K."/>
            <person name="Hundley H."/>
            <person name="Na H."/>
            <person name="Kuo A."/>
            <person name="Barry K."/>
            <person name="Lipzen A."/>
            <person name="Henrissat B."/>
            <person name="Riley R."/>
            <person name="Ahrendt S."/>
            <person name="Nagy L.G."/>
            <person name="Grigoriev I.V."/>
            <person name="Martin F."/>
            <person name="Rosso M.N."/>
        </authorList>
    </citation>
    <scope>NUCLEOTIDE SEQUENCE [LARGE SCALE GENOMIC DNA]</scope>
    <source>
        <strain evidence="1 2">CIRM-BRFM 1785</strain>
    </source>
</reference>
<dbReference type="RefSeq" id="XP_047777417.1">
    <property type="nucleotide sequence ID" value="XM_047927610.1"/>
</dbReference>
<dbReference type="EMBL" id="JADCUA010000014">
    <property type="protein sequence ID" value="KAH9834931.1"/>
    <property type="molecule type" value="Genomic_DNA"/>
</dbReference>
<evidence type="ECO:0000313" key="2">
    <source>
        <dbReference type="Proteomes" id="UP000814176"/>
    </source>
</evidence>
<comment type="caution">
    <text evidence="1">The sequence shown here is derived from an EMBL/GenBank/DDBJ whole genome shotgun (WGS) entry which is preliminary data.</text>
</comment>
<accession>A0ABQ8KBK8</accession>
<name>A0ABQ8KBK8_9APHY</name>
<gene>
    <name evidence="1" type="ORF">C8Q71DRAFT_859275</name>
</gene>
<organism evidence="1 2">
    <name type="scientific">Rhodofomes roseus</name>
    <dbReference type="NCBI Taxonomy" id="34475"/>
    <lineage>
        <taxon>Eukaryota</taxon>
        <taxon>Fungi</taxon>
        <taxon>Dikarya</taxon>
        <taxon>Basidiomycota</taxon>
        <taxon>Agaricomycotina</taxon>
        <taxon>Agaricomycetes</taxon>
        <taxon>Polyporales</taxon>
        <taxon>Rhodofomes</taxon>
    </lineage>
</organism>
<dbReference type="GeneID" id="72008342"/>
<evidence type="ECO:0000313" key="1">
    <source>
        <dbReference type="EMBL" id="KAH9834931.1"/>
    </source>
</evidence>
<protein>
    <submittedName>
        <fullName evidence="1">Uncharacterized protein</fullName>
    </submittedName>
</protein>
<keyword evidence="2" id="KW-1185">Reference proteome</keyword>